<reference evidence="7" key="1">
    <citation type="submission" date="2017-04" db="EMBL/GenBank/DDBJ databases">
        <authorList>
            <person name="Varghese N."/>
            <person name="Submissions S."/>
        </authorList>
    </citation>
    <scope>NUCLEOTIDE SEQUENCE [LARGE SCALE GENOMIC DNA]</scope>
    <source>
        <strain evidence="7">DSM 19835</strain>
    </source>
</reference>
<keyword evidence="4 5" id="KW-0472">Membrane</keyword>
<keyword evidence="2 5" id="KW-0812">Transmembrane</keyword>
<sequence>MFGIGMLYLGIQILRAHFKASSLLNQTLETHSLMETTCLVDRWHREFGYTYCNKPIAGFFGMLGGIFVGLISVGLGELIDYHLVSQCRTPTPVAVATAVFTVVLTVLFASIGHFYQFFFHSPEGALTDITNMIWFTIPGVLIGGH</sequence>
<accession>A0A1X7L387</accession>
<organism evidence="6 7">
    <name type="scientific">Arenibacter troitsensis</name>
    <dbReference type="NCBI Taxonomy" id="188872"/>
    <lineage>
        <taxon>Bacteria</taxon>
        <taxon>Pseudomonadati</taxon>
        <taxon>Bacteroidota</taxon>
        <taxon>Flavobacteriia</taxon>
        <taxon>Flavobacteriales</taxon>
        <taxon>Flavobacteriaceae</taxon>
        <taxon>Arenibacter</taxon>
    </lineage>
</organism>
<dbReference type="Pfam" id="PF01925">
    <property type="entry name" value="TauE"/>
    <property type="match status" value="1"/>
</dbReference>
<evidence type="ECO:0000256" key="4">
    <source>
        <dbReference type="ARBA" id="ARBA00023136"/>
    </source>
</evidence>
<evidence type="ECO:0000256" key="1">
    <source>
        <dbReference type="ARBA" id="ARBA00004141"/>
    </source>
</evidence>
<feature type="transmembrane region" description="Helical" evidence="5">
    <location>
        <begin position="91"/>
        <end position="115"/>
    </location>
</feature>
<keyword evidence="3 5" id="KW-1133">Transmembrane helix</keyword>
<name>A0A1X7L387_9FLAO</name>
<comment type="similarity">
    <text evidence="5">Belongs to the 4-toluene sulfonate uptake permease (TSUP) (TC 2.A.102) family.</text>
</comment>
<evidence type="ECO:0000256" key="3">
    <source>
        <dbReference type="ARBA" id="ARBA00022989"/>
    </source>
</evidence>
<evidence type="ECO:0000256" key="2">
    <source>
        <dbReference type="ARBA" id="ARBA00022692"/>
    </source>
</evidence>
<keyword evidence="7" id="KW-1185">Reference proteome</keyword>
<keyword evidence="5" id="KW-1003">Cell membrane</keyword>
<feature type="transmembrane region" description="Helical" evidence="5">
    <location>
        <begin position="56"/>
        <end position="79"/>
    </location>
</feature>
<evidence type="ECO:0000256" key="5">
    <source>
        <dbReference type="RuleBase" id="RU363041"/>
    </source>
</evidence>
<evidence type="ECO:0000313" key="6">
    <source>
        <dbReference type="EMBL" id="SMG48210.1"/>
    </source>
</evidence>
<dbReference type="AlphaFoldDB" id="A0A1X7L387"/>
<gene>
    <name evidence="6" type="ORF">SAMN03080602_03727</name>
</gene>
<dbReference type="EMBL" id="FXAO01000009">
    <property type="protein sequence ID" value="SMG48210.1"/>
    <property type="molecule type" value="Genomic_DNA"/>
</dbReference>
<proteinExistence type="inferred from homology"/>
<dbReference type="InterPro" id="IPR002781">
    <property type="entry name" value="TM_pro_TauE-like"/>
</dbReference>
<dbReference type="GO" id="GO:0005886">
    <property type="term" value="C:plasma membrane"/>
    <property type="evidence" value="ECO:0007669"/>
    <property type="project" value="UniProtKB-SubCell"/>
</dbReference>
<protein>
    <recommendedName>
        <fullName evidence="5">Probable membrane transporter protein</fullName>
    </recommendedName>
</protein>
<dbReference type="Proteomes" id="UP000193420">
    <property type="component" value="Unassembled WGS sequence"/>
</dbReference>
<evidence type="ECO:0000313" key="7">
    <source>
        <dbReference type="Proteomes" id="UP000193420"/>
    </source>
</evidence>
<comment type="subcellular location">
    <subcellularLocation>
        <location evidence="5">Cell membrane</location>
        <topology evidence="5">Multi-pass membrane protein</topology>
    </subcellularLocation>
    <subcellularLocation>
        <location evidence="1">Membrane</location>
        <topology evidence="1">Multi-pass membrane protein</topology>
    </subcellularLocation>
</comment>